<gene>
    <name evidence="3" type="ORF">N4264_01725</name>
</gene>
<keyword evidence="4" id="KW-1185">Reference proteome</keyword>
<dbReference type="Pfam" id="PF20773">
    <property type="entry name" value="InhA-like_MAM"/>
    <property type="match status" value="1"/>
</dbReference>
<evidence type="ECO:0000256" key="1">
    <source>
        <dbReference type="SAM" id="SignalP"/>
    </source>
</evidence>
<feature type="signal peptide" evidence="1">
    <location>
        <begin position="1"/>
        <end position="21"/>
    </location>
</feature>
<name>A0ABY6BGG3_9GAMM</name>
<feature type="chain" id="PRO_5047154930" evidence="1">
    <location>
        <begin position="22"/>
        <end position="971"/>
    </location>
</feature>
<accession>A0ABY6BGG3</accession>
<evidence type="ECO:0000313" key="4">
    <source>
        <dbReference type="Proteomes" id="UP001064632"/>
    </source>
</evidence>
<dbReference type="EMBL" id="CP104694">
    <property type="protein sequence ID" value="UXI68398.1"/>
    <property type="molecule type" value="Genomic_DNA"/>
</dbReference>
<reference evidence="3" key="1">
    <citation type="submission" date="2022-09" db="EMBL/GenBank/DDBJ databases">
        <title>Tahibacter sp. nov., isolated from a fresh water.</title>
        <authorList>
            <person name="Baek J.H."/>
            <person name="Lee J.K."/>
            <person name="Kim J.M."/>
            <person name="Jeon C.O."/>
        </authorList>
    </citation>
    <scope>NUCLEOTIDE SEQUENCE</scope>
    <source>
        <strain evidence="3">W38</strain>
    </source>
</reference>
<evidence type="ECO:0000313" key="3">
    <source>
        <dbReference type="EMBL" id="UXI68398.1"/>
    </source>
</evidence>
<organism evidence="3 4">
    <name type="scientific">Tahibacter amnicola</name>
    <dbReference type="NCBI Taxonomy" id="2976241"/>
    <lineage>
        <taxon>Bacteria</taxon>
        <taxon>Pseudomonadati</taxon>
        <taxon>Pseudomonadota</taxon>
        <taxon>Gammaproteobacteria</taxon>
        <taxon>Lysobacterales</taxon>
        <taxon>Rhodanobacteraceae</taxon>
        <taxon>Tahibacter</taxon>
    </lineage>
</organism>
<dbReference type="CDD" id="cd00063">
    <property type="entry name" value="FN3"/>
    <property type="match status" value="1"/>
</dbReference>
<dbReference type="RefSeq" id="WP_261695358.1">
    <property type="nucleotide sequence ID" value="NZ_CP104694.1"/>
</dbReference>
<keyword evidence="1" id="KW-0732">Signal</keyword>
<dbReference type="InterPro" id="IPR013783">
    <property type="entry name" value="Ig-like_fold"/>
</dbReference>
<dbReference type="PROSITE" id="PS50853">
    <property type="entry name" value="FN3"/>
    <property type="match status" value="1"/>
</dbReference>
<dbReference type="Gene3D" id="2.60.120.200">
    <property type="match status" value="1"/>
</dbReference>
<dbReference type="InterPro" id="IPR036116">
    <property type="entry name" value="FN3_sf"/>
</dbReference>
<dbReference type="InterPro" id="IPR003961">
    <property type="entry name" value="FN3_dom"/>
</dbReference>
<dbReference type="SUPFAM" id="SSF49265">
    <property type="entry name" value="Fibronectin type III"/>
    <property type="match status" value="1"/>
</dbReference>
<evidence type="ECO:0000259" key="2">
    <source>
        <dbReference type="PROSITE" id="PS50853"/>
    </source>
</evidence>
<dbReference type="Proteomes" id="UP001064632">
    <property type="component" value="Chromosome"/>
</dbReference>
<dbReference type="Gene3D" id="2.60.40.10">
    <property type="entry name" value="Immunoglobulins"/>
    <property type="match status" value="1"/>
</dbReference>
<proteinExistence type="predicted"/>
<feature type="domain" description="Fibronectin type-III" evidence="2">
    <location>
        <begin position="673"/>
        <end position="770"/>
    </location>
</feature>
<sequence>MKVARTMMWVALAGVFAGAQAADAPYKPVESVNSQGIKERRGAQLLGVSTPETFTVNMAELPTVREWQPGDSLVEIPRRHWEEVSNVIPEPVNPVSSADPLVPLQFEQALRGSGGFTTPIINIDGSTSQASPPDPSGDVGTRHFVQAVNAAGGSQVRIYRKSDGSLVNSITMTSLGGTGACASGLGDPIVLFDQLANRWVLTEFSTQAGRSLCVYVSSTDDLEAPSVTWHRYTFTMPAFPDYPKYGVWPDAYYVGANEGGTSGQRPFYVMDRAKMLAGEPATFQRVTVPNLSGFGFQMTTPADHDGIDAPPAGAPGIFLRHRDDESHNAGSNNPNQDFLELWHLKPDFTTPANTVLTGPVSIPVAEFSSNLNGLTAFEAFPQPSGQLLDPLREPIMNRLAYRNFGTHESLVGNLVTDIDGNDTGGIRWFELRRTGGINQPWTLYQEGTYAGNAQPQDGTDRWMAGIAQDSSGNIAMAYSAVRQSPAVFPSLRYVGRRSDDPLGTMTTPETTLVAGTGNHSNERWGDYFQLNVDPVDNCTFWFTGLYMPTNSKGTRISSFRFDACGSPTFTVSGNNLTQEVCTASGPAALSPISVSVGSTMGFSDPVAMSFANTLPPGFSGDFTPATVTPPGTSTLAMSVAQSAAAGAYTIGVNGTSGATTRFLNASVAVSTQSPTVPTLTVPANNATNVAVSPVLTWTASTQAKSYIVEVSTDPNFSTIVATQNVTGGTSVTVNGLAGSTQYYWRVRSQNICGTSTNSEVFSFRTLTLPGDCAVGQTTNAVFTENVEGATTGWTTSAATGTANWSVSTARPFGGTKSWLAVDEEDTTDQLLTSPAITLPTGQSPLTLSFQSDLNLEPRSSGGCWDGGYLEISTNDGSTWTQVPNTAMLTDPYTGAANDGPASGKQVWCGTRPYKKAVVDLNSYAGQTVRLRFRTSTDGSVGFTPHGWYVDDIRVQSCSSQNDGIFANGFEP</sequence>
<protein>
    <submittedName>
        <fullName evidence="3">Immune inhibitor A</fullName>
    </submittedName>
</protein>